<evidence type="ECO:0000313" key="1">
    <source>
        <dbReference type="EMBL" id="GAA0900884.1"/>
    </source>
</evidence>
<comment type="caution">
    <text evidence="1">The sequence shown here is derived from an EMBL/GenBank/DDBJ whole genome shotgun (WGS) entry which is preliminary data.</text>
</comment>
<gene>
    <name evidence="1" type="ORF">GCM10009559_67120</name>
</gene>
<name>A0ABP3YSD1_9PSEU</name>
<proteinExistence type="predicted"/>
<accession>A0ABP3YSD1</accession>
<organism evidence="1 2">
    <name type="scientific">Pseudonocardia zijingensis</name>
    <dbReference type="NCBI Taxonomy" id="153376"/>
    <lineage>
        <taxon>Bacteria</taxon>
        <taxon>Bacillati</taxon>
        <taxon>Actinomycetota</taxon>
        <taxon>Actinomycetes</taxon>
        <taxon>Pseudonocardiales</taxon>
        <taxon>Pseudonocardiaceae</taxon>
        <taxon>Pseudonocardia</taxon>
    </lineage>
</organism>
<protein>
    <submittedName>
        <fullName evidence="1">Uncharacterized protein</fullName>
    </submittedName>
</protein>
<dbReference type="EMBL" id="BAAAHP010000225">
    <property type="protein sequence ID" value="GAA0900884.1"/>
    <property type="molecule type" value="Genomic_DNA"/>
</dbReference>
<keyword evidence="2" id="KW-1185">Reference proteome</keyword>
<reference evidence="2" key="1">
    <citation type="journal article" date="2019" name="Int. J. Syst. Evol. Microbiol.">
        <title>The Global Catalogue of Microorganisms (GCM) 10K type strain sequencing project: providing services to taxonomists for standard genome sequencing and annotation.</title>
        <authorList>
            <consortium name="The Broad Institute Genomics Platform"/>
            <consortium name="The Broad Institute Genome Sequencing Center for Infectious Disease"/>
            <person name="Wu L."/>
            <person name="Ma J."/>
        </authorList>
    </citation>
    <scope>NUCLEOTIDE SEQUENCE [LARGE SCALE GENOMIC DNA]</scope>
    <source>
        <strain evidence="2">JCM 11117</strain>
    </source>
</reference>
<evidence type="ECO:0000313" key="2">
    <source>
        <dbReference type="Proteomes" id="UP001499967"/>
    </source>
</evidence>
<dbReference type="Proteomes" id="UP001499967">
    <property type="component" value="Unassembled WGS sequence"/>
</dbReference>
<sequence>MTDLTTPQTTAPTRPVVRDREGTAMLLHEALARCRHQEALEAARQHALVRRFTAGRRWARLAGYAARRAERARAAARAGVRVA</sequence>